<evidence type="ECO:0000256" key="4">
    <source>
        <dbReference type="ARBA" id="ARBA00022728"/>
    </source>
</evidence>
<accession>A0A4P9ZGP3</accession>
<organism evidence="10 11">
    <name type="scientific">Metschnikowia bicuspidata</name>
    <dbReference type="NCBI Taxonomy" id="27322"/>
    <lineage>
        <taxon>Eukaryota</taxon>
        <taxon>Fungi</taxon>
        <taxon>Dikarya</taxon>
        <taxon>Ascomycota</taxon>
        <taxon>Saccharomycotina</taxon>
        <taxon>Pichiomycetes</taxon>
        <taxon>Metschnikowiaceae</taxon>
        <taxon>Metschnikowia</taxon>
    </lineage>
</organism>
<dbReference type="GO" id="GO:0071004">
    <property type="term" value="C:U2-type prespliceosome"/>
    <property type="evidence" value="ECO:0007669"/>
    <property type="project" value="TreeGrafter"/>
</dbReference>
<keyword evidence="7" id="KW-0508">mRNA splicing</keyword>
<proteinExistence type="inferred from homology"/>
<evidence type="ECO:0000256" key="2">
    <source>
        <dbReference type="ARBA" id="ARBA00022664"/>
    </source>
</evidence>
<dbReference type="InterPro" id="IPR003604">
    <property type="entry name" value="Matrin/U1-like-C_Znf_C2H2"/>
</dbReference>
<keyword evidence="11" id="KW-1185">Reference proteome</keyword>
<dbReference type="InterPro" id="IPR036236">
    <property type="entry name" value="Znf_C2H2_sf"/>
</dbReference>
<sequence length="246" mass="29511">MDYTDRVNSKKGAGAIADRQEANLHTKQRIKSLLMTLVIDLEKDPYLFRNHLGNLECRLCLTQHTTESSYLSHLSGRRHLTNLERRRTYSERVNKGEQSQNFTTMTNIPRRYWKAIGNPIYKITKIRHPESLRMGFLLQVNYQRMTVLEPFFCFMSYYELSQKTRERCVEYLQKEKEDHEDEDVVDPLRWQYLVLSAEPYNNITFAFPAHLKLETTSDDKKTESLWWYWDRDSGEYFLQVLFKAWI</sequence>
<evidence type="ECO:0000256" key="6">
    <source>
        <dbReference type="ARBA" id="ARBA00022833"/>
    </source>
</evidence>
<keyword evidence="6" id="KW-0862">Zinc</keyword>
<dbReference type="InterPro" id="IPR031781">
    <property type="entry name" value="SF3A2_dom"/>
</dbReference>
<evidence type="ECO:0000259" key="9">
    <source>
        <dbReference type="SMART" id="SM00451"/>
    </source>
</evidence>
<dbReference type="Pfam" id="PF16835">
    <property type="entry name" value="SF3A2"/>
    <property type="match status" value="1"/>
</dbReference>
<evidence type="ECO:0000256" key="8">
    <source>
        <dbReference type="ARBA" id="ARBA00023242"/>
    </source>
</evidence>
<dbReference type="GO" id="GO:0008270">
    <property type="term" value="F:zinc ion binding"/>
    <property type="evidence" value="ECO:0007669"/>
    <property type="project" value="UniProtKB-KW"/>
</dbReference>
<reference evidence="11" key="1">
    <citation type="journal article" date="2018" name="Nat. Microbiol.">
        <title>Leveraging single-cell genomics to expand the fungal tree of life.</title>
        <authorList>
            <person name="Ahrendt S.R."/>
            <person name="Quandt C.A."/>
            <person name="Ciobanu D."/>
            <person name="Clum A."/>
            <person name="Salamov A."/>
            <person name="Andreopoulos B."/>
            <person name="Cheng J.F."/>
            <person name="Woyke T."/>
            <person name="Pelin A."/>
            <person name="Henrissat B."/>
            <person name="Reynolds N.K."/>
            <person name="Benny G.L."/>
            <person name="Smith M.E."/>
            <person name="James T.Y."/>
            <person name="Grigoriev I.V."/>
        </authorList>
    </citation>
    <scope>NUCLEOTIDE SEQUENCE [LARGE SCALE GENOMIC DNA]</scope>
    <source>
        <strain evidence="11">Baker2002</strain>
    </source>
</reference>
<feature type="domain" description="U1-type" evidence="9">
    <location>
        <begin position="52"/>
        <end position="86"/>
    </location>
</feature>
<evidence type="ECO:0000256" key="3">
    <source>
        <dbReference type="ARBA" id="ARBA00022723"/>
    </source>
</evidence>
<dbReference type="PANTHER" id="PTHR23205">
    <property type="entry name" value="SPLICING FACTOR 3A SUBUNIT 2"/>
    <property type="match status" value="1"/>
</dbReference>
<evidence type="ECO:0000256" key="5">
    <source>
        <dbReference type="ARBA" id="ARBA00022771"/>
    </source>
</evidence>
<keyword evidence="4" id="KW-0747">Spliceosome</keyword>
<dbReference type="InterPro" id="IPR052092">
    <property type="entry name" value="SF3A2"/>
</dbReference>
<protein>
    <recommendedName>
        <fullName evidence="9">U1-type domain-containing protein</fullName>
    </recommendedName>
</protein>
<dbReference type="GO" id="GO:0000245">
    <property type="term" value="P:spliceosomal complex assembly"/>
    <property type="evidence" value="ECO:0007669"/>
    <property type="project" value="TreeGrafter"/>
</dbReference>
<dbReference type="Proteomes" id="UP000268321">
    <property type="component" value="Unassembled WGS sequence"/>
</dbReference>
<keyword evidence="8" id="KW-0539">Nucleus</keyword>
<comment type="similarity">
    <text evidence="1">Belongs to the SF3A2 family.</text>
</comment>
<dbReference type="SMART" id="SM00451">
    <property type="entry name" value="ZnF_U1"/>
    <property type="match status" value="1"/>
</dbReference>
<keyword evidence="5" id="KW-0863">Zinc-finger</keyword>
<dbReference type="Pfam" id="PF12874">
    <property type="entry name" value="zf-met"/>
    <property type="match status" value="1"/>
</dbReference>
<gene>
    <name evidence="10" type="ORF">METBISCDRAFT_21667</name>
</gene>
<dbReference type="SUPFAM" id="SSF57667">
    <property type="entry name" value="beta-beta-alpha zinc fingers"/>
    <property type="match status" value="1"/>
</dbReference>
<dbReference type="InterPro" id="IPR013087">
    <property type="entry name" value="Znf_C2H2_type"/>
</dbReference>
<dbReference type="AlphaFoldDB" id="A0A4P9ZGP3"/>
<evidence type="ECO:0000256" key="7">
    <source>
        <dbReference type="ARBA" id="ARBA00023187"/>
    </source>
</evidence>
<evidence type="ECO:0000313" key="11">
    <source>
        <dbReference type="Proteomes" id="UP000268321"/>
    </source>
</evidence>
<dbReference type="GO" id="GO:0071013">
    <property type="term" value="C:catalytic step 2 spliceosome"/>
    <property type="evidence" value="ECO:0007669"/>
    <property type="project" value="TreeGrafter"/>
</dbReference>
<dbReference type="PANTHER" id="PTHR23205:SF0">
    <property type="entry name" value="SPLICING FACTOR 3A SUBUNIT 2"/>
    <property type="match status" value="1"/>
</dbReference>
<dbReference type="GO" id="GO:0005686">
    <property type="term" value="C:U2 snRNP"/>
    <property type="evidence" value="ECO:0007669"/>
    <property type="project" value="TreeGrafter"/>
</dbReference>
<keyword evidence="3" id="KW-0479">Metal-binding</keyword>
<dbReference type="Gene3D" id="2.60.40.2690">
    <property type="match status" value="1"/>
</dbReference>
<evidence type="ECO:0000313" key="10">
    <source>
        <dbReference type="EMBL" id="RKP32145.1"/>
    </source>
</evidence>
<name>A0A4P9ZGP3_9ASCO</name>
<evidence type="ECO:0000256" key="1">
    <source>
        <dbReference type="ARBA" id="ARBA00008995"/>
    </source>
</evidence>
<keyword evidence="2" id="KW-0507">mRNA processing</keyword>
<dbReference type="GO" id="GO:0003676">
    <property type="term" value="F:nucleic acid binding"/>
    <property type="evidence" value="ECO:0007669"/>
    <property type="project" value="InterPro"/>
</dbReference>
<dbReference type="EMBL" id="ML004433">
    <property type="protein sequence ID" value="RKP32145.1"/>
    <property type="molecule type" value="Genomic_DNA"/>
</dbReference>
<dbReference type="OrthoDB" id="10250970at2759"/>